<dbReference type="AlphaFoldDB" id="A0A839K126"/>
<keyword evidence="2" id="KW-1133">Transmembrane helix</keyword>
<evidence type="ECO:0000256" key="1">
    <source>
        <dbReference type="ARBA" id="ARBA00006068"/>
    </source>
</evidence>
<evidence type="ECO:0000313" key="5">
    <source>
        <dbReference type="Proteomes" id="UP000574276"/>
    </source>
</evidence>
<dbReference type="PANTHER" id="PTHR33392:SF6">
    <property type="entry name" value="POLYISOPRENYL-TEICHOIC ACID--PEPTIDOGLYCAN TEICHOIC ACID TRANSFERASE TAGU"/>
    <property type="match status" value="1"/>
</dbReference>
<dbReference type="RefSeq" id="WP_228352580.1">
    <property type="nucleotide sequence ID" value="NZ_JACEGA010000001.1"/>
</dbReference>
<evidence type="ECO:0000256" key="2">
    <source>
        <dbReference type="SAM" id="Phobius"/>
    </source>
</evidence>
<dbReference type="Gene3D" id="3.40.630.190">
    <property type="entry name" value="LCP protein"/>
    <property type="match status" value="1"/>
</dbReference>
<gene>
    <name evidence="4" type="ORF">H0486_08385</name>
</gene>
<keyword evidence="2" id="KW-0472">Membrane</keyword>
<name>A0A839K126_9FIRM</name>
<dbReference type="InterPro" id="IPR004474">
    <property type="entry name" value="LytR_CpsA_psr"/>
</dbReference>
<comment type="similarity">
    <text evidence="1">Belongs to the LytR/CpsA/Psr (LCP) family.</text>
</comment>
<dbReference type="Proteomes" id="UP000574276">
    <property type="component" value="Unassembled WGS sequence"/>
</dbReference>
<evidence type="ECO:0000313" key="4">
    <source>
        <dbReference type="EMBL" id="MBB2182892.1"/>
    </source>
</evidence>
<accession>A0A839K126</accession>
<dbReference type="PANTHER" id="PTHR33392">
    <property type="entry name" value="POLYISOPRENYL-TEICHOIC ACID--PEPTIDOGLYCAN TEICHOIC ACID TRANSFERASE TAGU"/>
    <property type="match status" value="1"/>
</dbReference>
<dbReference type="InterPro" id="IPR050922">
    <property type="entry name" value="LytR/CpsA/Psr_CW_biosynth"/>
</dbReference>
<feature type="transmembrane region" description="Helical" evidence="2">
    <location>
        <begin position="12"/>
        <end position="33"/>
    </location>
</feature>
<sequence length="399" mass="45796">MDQRDKIKKVIRLIVICFASILIIGLFSTYMLFHNYISKINIAKSKELEPSELLTAQEKITESLVEDTPFIKNETEYKDEVLEAVDNSNVLNPEEETEAMAFDEELSVSETTNREIEMLEAAIEKNRNSDVEVLHDKKVLNILLIGSDTRNINERGRSDTMILITLNKNTKKIIATSFLRDIYLSIPNRKNNRLNAAFAYGGADLLMDTMEQNFKIQVDRYIMVDFYSFIDIVDTIGGITMEIEEEELDDLNRIIRGLNVILKDEKDSDQIPAAGKCVLNGKQALSYARNRTTGNGDFERTNRQRKVLTAIFNKVKKQDILILNKLLNIILPKVTTNFSEVEILEQLLSFPSYIGYDLEQWSIPMSNTYSNIKIENMSVLGIDFDMNIAEIKRRLYSTK</sequence>
<organism evidence="4 5">
    <name type="scientific">Variimorphobacter saccharofermentans</name>
    <dbReference type="NCBI Taxonomy" id="2755051"/>
    <lineage>
        <taxon>Bacteria</taxon>
        <taxon>Bacillati</taxon>
        <taxon>Bacillota</taxon>
        <taxon>Clostridia</taxon>
        <taxon>Lachnospirales</taxon>
        <taxon>Lachnospiraceae</taxon>
        <taxon>Variimorphobacter</taxon>
    </lineage>
</organism>
<proteinExistence type="inferred from homology"/>
<comment type="caution">
    <text evidence="4">The sequence shown here is derived from an EMBL/GenBank/DDBJ whole genome shotgun (WGS) entry which is preliminary data.</text>
</comment>
<keyword evidence="2" id="KW-0812">Transmembrane</keyword>
<dbReference type="Pfam" id="PF03816">
    <property type="entry name" value="LytR_cpsA_psr"/>
    <property type="match status" value="1"/>
</dbReference>
<evidence type="ECO:0000259" key="3">
    <source>
        <dbReference type="Pfam" id="PF03816"/>
    </source>
</evidence>
<keyword evidence="5" id="KW-1185">Reference proteome</keyword>
<feature type="domain" description="Cell envelope-related transcriptional attenuator" evidence="3">
    <location>
        <begin position="157"/>
        <end position="316"/>
    </location>
</feature>
<dbReference type="EMBL" id="JACEGA010000001">
    <property type="protein sequence ID" value="MBB2182892.1"/>
    <property type="molecule type" value="Genomic_DNA"/>
</dbReference>
<protein>
    <submittedName>
        <fullName evidence="4">LCP family protein</fullName>
    </submittedName>
</protein>
<reference evidence="4 5" key="1">
    <citation type="submission" date="2020-07" db="EMBL/GenBank/DDBJ databases">
        <title>Characterization and genome sequencing of isolate MD1, a novel member within the family Lachnospiraceae.</title>
        <authorList>
            <person name="Rettenmaier R."/>
            <person name="Di Bello L."/>
            <person name="Zinser C."/>
            <person name="Scheitz K."/>
            <person name="Liebl W."/>
            <person name="Zverlov V."/>
        </authorList>
    </citation>
    <scope>NUCLEOTIDE SEQUENCE [LARGE SCALE GENOMIC DNA]</scope>
    <source>
        <strain evidence="4 5">MD1</strain>
    </source>
</reference>
<dbReference type="NCBIfam" id="TIGR00350">
    <property type="entry name" value="lytR_cpsA_psr"/>
    <property type="match status" value="1"/>
</dbReference>